<proteinExistence type="predicted"/>
<organism evidence="1">
    <name type="scientific">freshwater metagenome</name>
    <dbReference type="NCBI Taxonomy" id="449393"/>
    <lineage>
        <taxon>unclassified sequences</taxon>
        <taxon>metagenomes</taxon>
        <taxon>ecological metagenomes</taxon>
    </lineage>
</organism>
<reference evidence="1" key="1">
    <citation type="submission" date="2020-05" db="EMBL/GenBank/DDBJ databases">
        <authorList>
            <person name="Chiriac C."/>
            <person name="Salcher M."/>
            <person name="Ghai R."/>
            <person name="Kavagutti S V."/>
        </authorList>
    </citation>
    <scope>NUCLEOTIDE SEQUENCE</scope>
</reference>
<sequence length="187" mass="19582">MLRFRRSRGDVTGGEVANGGGVAATIVVEHDDHALLAVTDVVQRLVGHAAGDAAVADDGNDVAVRIGPEVAADGEAVGVAQRCRGVAVLNDIVRAFLAVRVARQAAGLTQGLERSLAAGDDLVHVRLVPGVPQHRIGGRLEHTVQGERELDHPEVAAQVAGVLRDGMHDEVAYLACEFVELRVAQFA</sequence>
<dbReference type="AlphaFoldDB" id="A0A6J7ALS6"/>
<protein>
    <submittedName>
        <fullName evidence="1">Unannotated protein</fullName>
    </submittedName>
</protein>
<accession>A0A6J7ALS6</accession>
<gene>
    <name evidence="1" type="ORF">UFOPK3099_02341</name>
    <name evidence="2" type="ORF">UFOPK3267_02700</name>
</gene>
<name>A0A6J7ALS6_9ZZZZ</name>
<evidence type="ECO:0000313" key="2">
    <source>
        <dbReference type="EMBL" id="CAB4853175.1"/>
    </source>
</evidence>
<dbReference type="EMBL" id="CAFBIY010000210">
    <property type="protein sequence ID" value="CAB4853175.1"/>
    <property type="molecule type" value="Genomic_DNA"/>
</dbReference>
<evidence type="ECO:0000313" key="1">
    <source>
        <dbReference type="EMBL" id="CAB4833398.1"/>
    </source>
</evidence>
<dbReference type="EMBL" id="CAFAAV010000224">
    <property type="protein sequence ID" value="CAB4833398.1"/>
    <property type="molecule type" value="Genomic_DNA"/>
</dbReference>